<dbReference type="Gene3D" id="3.40.250.10">
    <property type="entry name" value="Rhodanese-like domain"/>
    <property type="match status" value="1"/>
</dbReference>
<dbReference type="Pfam" id="PF00581">
    <property type="entry name" value="Rhodanese"/>
    <property type="match status" value="1"/>
</dbReference>
<dbReference type="Proteomes" id="UP000295510">
    <property type="component" value="Unassembled WGS sequence"/>
</dbReference>
<dbReference type="SMART" id="SM00450">
    <property type="entry name" value="RHOD"/>
    <property type="match status" value="1"/>
</dbReference>
<dbReference type="PANTHER" id="PTHR43031:SF18">
    <property type="entry name" value="RHODANESE-RELATED SULFURTRANSFERASES"/>
    <property type="match status" value="1"/>
</dbReference>
<dbReference type="PROSITE" id="PS50206">
    <property type="entry name" value="RHODANESE_3"/>
    <property type="match status" value="1"/>
</dbReference>
<dbReference type="OrthoDB" id="1445766at2"/>
<keyword evidence="3" id="KW-0808">Transferase</keyword>
<dbReference type="CDD" id="cd00158">
    <property type="entry name" value="RHOD"/>
    <property type="match status" value="1"/>
</dbReference>
<evidence type="ECO:0000256" key="1">
    <source>
        <dbReference type="SAM" id="Phobius"/>
    </source>
</evidence>
<name>A0A4R6UDN6_9BURK</name>
<organism evidence="3 4">
    <name type="scientific">Tepidicella xavieri</name>
    <dbReference type="NCBI Taxonomy" id="360241"/>
    <lineage>
        <taxon>Bacteria</taxon>
        <taxon>Pseudomonadati</taxon>
        <taxon>Pseudomonadota</taxon>
        <taxon>Betaproteobacteria</taxon>
        <taxon>Burkholderiales</taxon>
        <taxon>Tepidicella</taxon>
    </lineage>
</organism>
<dbReference type="AlphaFoldDB" id="A0A4R6UDN6"/>
<dbReference type="GO" id="GO:0016740">
    <property type="term" value="F:transferase activity"/>
    <property type="evidence" value="ECO:0007669"/>
    <property type="project" value="UniProtKB-KW"/>
</dbReference>
<evidence type="ECO:0000259" key="2">
    <source>
        <dbReference type="PROSITE" id="PS50206"/>
    </source>
</evidence>
<feature type="transmembrane region" description="Helical" evidence="1">
    <location>
        <begin position="6"/>
        <end position="25"/>
    </location>
</feature>
<keyword evidence="1" id="KW-0472">Membrane</keyword>
<evidence type="ECO:0000313" key="4">
    <source>
        <dbReference type="Proteomes" id="UP000295510"/>
    </source>
</evidence>
<proteinExistence type="predicted"/>
<protein>
    <submittedName>
        <fullName evidence="3">Rhodanese-related sulfurtransferase</fullName>
    </submittedName>
</protein>
<dbReference type="InterPro" id="IPR050229">
    <property type="entry name" value="GlpE_sulfurtransferase"/>
</dbReference>
<dbReference type="RefSeq" id="WP_133595768.1">
    <property type="nucleotide sequence ID" value="NZ_SNYL01000002.1"/>
</dbReference>
<keyword evidence="1" id="KW-1133">Transmembrane helix</keyword>
<accession>A0A4R6UDN6</accession>
<evidence type="ECO:0000313" key="3">
    <source>
        <dbReference type="EMBL" id="TDQ44850.1"/>
    </source>
</evidence>
<keyword evidence="1" id="KW-0812">Transmembrane</keyword>
<dbReference type="InterPro" id="IPR001763">
    <property type="entry name" value="Rhodanese-like_dom"/>
</dbReference>
<gene>
    <name evidence="3" type="ORF">DFR43_102197</name>
</gene>
<feature type="domain" description="Rhodanese" evidence="2">
    <location>
        <begin position="45"/>
        <end position="135"/>
    </location>
</feature>
<dbReference type="PANTHER" id="PTHR43031">
    <property type="entry name" value="FAD-DEPENDENT OXIDOREDUCTASE"/>
    <property type="match status" value="1"/>
</dbReference>
<reference evidence="3 4" key="1">
    <citation type="submission" date="2019-03" db="EMBL/GenBank/DDBJ databases">
        <title>Genomic Encyclopedia of Type Strains, Phase IV (KMG-IV): sequencing the most valuable type-strain genomes for metagenomic binning, comparative biology and taxonomic classification.</title>
        <authorList>
            <person name="Goeker M."/>
        </authorList>
    </citation>
    <scope>NUCLEOTIDE SEQUENCE [LARGE SCALE GENOMIC DNA]</scope>
    <source>
        <strain evidence="3 4">DSM 19605</strain>
    </source>
</reference>
<dbReference type="SUPFAM" id="SSF52821">
    <property type="entry name" value="Rhodanese/Cell cycle control phosphatase"/>
    <property type="match status" value="1"/>
</dbReference>
<sequence length="136" mass="14396">MDFIVQNWVLILIAVVSGAMLLWPAMTKGGGAHSLTPTQAVQLINREKALVIDVCSPEEFAAGHLTNAKNVPLGELENRLTQVAKNKSVPLLMVCASGIRSKRAVATAQKLGYEKAYSLAGGMGAWRAAGLPVQKG</sequence>
<comment type="caution">
    <text evidence="3">The sequence shown here is derived from an EMBL/GenBank/DDBJ whole genome shotgun (WGS) entry which is preliminary data.</text>
</comment>
<dbReference type="EMBL" id="SNYL01000002">
    <property type="protein sequence ID" value="TDQ44850.1"/>
    <property type="molecule type" value="Genomic_DNA"/>
</dbReference>
<dbReference type="InterPro" id="IPR036873">
    <property type="entry name" value="Rhodanese-like_dom_sf"/>
</dbReference>
<keyword evidence="4" id="KW-1185">Reference proteome</keyword>